<proteinExistence type="predicted"/>
<keyword evidence="3" id="KW-1185">Reference proteome</keyword>
<gene>
    <name evidence="2" type="ORF">GLX27_001021</name>
</gene>
<organism evidence="2 3">
    <name type="scientific">Malassezia furfur</name>
    <name type="common">Pityriasis versicolor infection agent</name>
    <name type="synonym">Pityrosporum furfur</name>
    <dbReference type="NCBI Taxonomy" id="55194"/>
    <lineage>
        <taxon>Eukaryota</taxon>
        <taxon>Fungi</taxon>
        <taxon>Dikarya</taxon>
        <taxon>Basidiomycota</taxon>
        <taxon>Ustilaginomycotina</taxon>
        <taxon>Malasseziomycetes</taxon>
        <taxon>Malasseziales</taxon>
        <taxon>Malasseziaceae</taxon>
        <taxon>Malassezia</taxon>
    </lineage>
</organism>
<evidence type="ECO:0000313" key="2">
    <source>
        <dbReference type="EMBL" id="WFD46386.1"/>
    </source>
</evidence>
<dbReference type="EMBL" id="CP046234">
    <property type="protein sequence ID" value="WFD46386.1"/>
    <property type="molecule type" value="Genomic_DNA"/>
</dbReference>
<reference evidence="2 3" key="1">
    <citation type="journal article" date="2020" name="Elife">
        <title>Loss of centromere function drives karyotype evolution in closely related Malassezia species.</title>
        <authorList>
            <person name="Sankaranarayanan S.R."/>
            <person name="Ianiri G."/>
            <person name="Coelho M.A."/>
            <person name="Reza M.H."/>
            <person name="Thimmappa B.C."/>
            <person name="Ganguly P."/>
            <person name="Vadnala R.N."/>
            <person name="Sun S."/>
            <person name="Siddharthan R."/>
            <person name="Tellgren-Roth C."/>
            <person name="Dawson T.L."/>
            <person name="Heitman J."/>
            <person name="Sanyal K."/>
        </authorList>
    </citation>
    <scope>NUCLEOTIDE SEQUENCE [LARGE SCALE GENOMIC DNA]</scope>
    <source>
        <strain evidence="2">CBS14141</strain>
    </source>
</reference>
<name>A0ABY8ELL6_MALFU</name>
<feature type="compositionally biased region" description="Basic and acidic residues" evidence="1">
    <location>
        <begin position="30"/>
        <end position="47"/>
    </location>
</feature>
<feature type="region of interest" description="Disordered" evidence="1">
    <location>
        <begin position="1"/>
        <end position="47"/>
    </location>
</feature>
<sequence length="139" mass="15635">MLPTGSAWKQADSSREPGASTPVSRTQRLQRLEKNTSKGPETPEERLRRLARRVDTWTESRSDKSIWQSWMSIAPKTRITLGLGAIAFSLGGLYIADYLEKQYPARNNRGVIHDASQPHMQGQGDSPRFFSISVVDHKP</sequence>
<evidence type="ECO:0000256" key="1">
    <source>
        <dbReference type="SAM" id="MobiDB-lite"/>
    </source>
</evidence>
<protein>
    <submittedName>
        <fullName evidence="2">Uncharacterized protein</fullName>
    </submittedName>
</protein>
<accession>A0ABY8ELL6</accession>
<evidence type="ECO:0000313" key="3">
    <source>
        <dbReference type="Proteomes" id="UP000818624"/>
    </source>
</evidence>
<dbReference type="Proteomes" id="UP000818624">
    <property type="component" value="Chromosome 1"/>
</dbReference>